<dbReference type="RefSeq" id="XP_013786063.1">
    <property type="nucleotide sequence ID" value="XM_013930609.2"/>
</dbReference>
<dbReference type="GeneID" id="106470083"/>
<reference evidence="4" key="1">
    <citation type="submission" date="2025-08" db="UniProtKB">
        <authorList>
            <consortium name="RefSeq"/>
        </authorList>
    </citation>
    <scope>IDENTIFICATION</scope>
    <source>
        <tissue evidence="4">Muscle</tissue>
    </source>
</reference>
<accession>A0ABM1BPC4</accession>
<keyword evidence="2" id="KW-0732">Signal</keyword>
<proteinExistence type="predicted"/>
<evidence type="ECO:0000313" key="4">
    <source>
        <dbReference type="RefSeq" id="XP_013786063.1"/>
    </source>
</evidence>
<organism evidence="3 4">
    <name type="scientific">Limulus polyphemus</name>
    <name type="common">Atlantic horseshoe crab</name>
    <dbReference type="NCBI Taxonomy" id="6850"/>
    <lineage>
        <taxon>Eukaryota</taxon>
        <taxon>Metazoa</taxon>
        <taxon>Ecdysozoa</taxon>
        <taxon>Arthropoda</taxon>
        <taxon>Chelicerata</taxon>
        <taxon>Merostomata</taxon>
        <taxon>Xiphosura</taxon>
        <taxon>Limulidae</taxon>
        <taxon>Limulus</taxon>
    </lineage>
</organism>
<evidence type="ECO:0000256" key="1">
    <source>
        <dbReference type="SAM" id="MobiDB-lite"/>
    </source>
</evidence>
<feature type="signal peptide" evidence="2">
    <location>
        <begin position="1"/>
        <end position="20"/>
    </location>
</feature>
<feature type="compositionally biased region" description="Basic residues" evidence="1">
    <location>
        <begin position="180"/>
        <end position="198"/>
    </location>
</feature>
<evidence type="ECO:0000256" key="2">
    <source>
        <dbReference type="SAM" id="SignalP"/>
    </source>
</evidence>
<protein>
    <submittedName>
        <fullName evidence="4">Histidine-rich glycoprotein-like</fullName>
    </submittedName>
</protein>
<dbReference type="Proteomes" id="UP000694941">
    <property type="component" value="Unplaced"/>
</dbReference>
<feature type="region of interest" description="Disordered" evidence="1">
    <location>
        <begin position="158"/>
        <end position="217"/>
    </location>
</feature>
<keyword evidence="3" id="KW-1185">Reference proteome</keyword>
<sequence>MKVSLTILLGLTVLAITADASKLRDDHHHKAHNHEKHDKFLYRKHLFLEKAEKKHRAHKIHGPHHHSHIKDAKLVHNHAPHFLTPHEARLQSHLSADTNINRNRMDTWANKDLHLQHLTFEGSHNINPKEHHQHGKALADHLKSEKVVSHHGSIQGIHNKDHQQHHHGNNNQHHLDNLHHRSNRPHVHSNSHHGHHVNLHTPSNTEQRHHPTHSNYHNKPHLYSHELTAGHQKMSWGKKAHRNKPRNLKKAFEKKKALKTYTKLKKPFA</sequence>
<gene>
    <name evidence="4" type="primary">LOC106470083</name>
</gene>
<feature type="chain" id="PRO_5046531184" evidence="2">
    <location>
        <begin position="21"/>
        <end position="269"/>
    </location>
</feature>
<name>A0ABM1BPC4_LIMPO</name>
<evidence type="ECO:0000313" key="3">
    <source>
        <dbReference type="Proteomes" id="UP000694941"/>
    </source>
</evidence>